<dbReference type="AlphaFoldDB" id="A0A0F9M5B0"/>
<evidence type="ECO:0008006" key="4">
    <source>
        <dbReference type="Google" id="ProtNLM"/>
    </source>
</evidence>
<gene>
    <name evidence="3" type="ORF">LCGC14_1133710</name>
</gene>
<dbReference type="Gene3D" id="3.75.10.10">
    <property type="entry name" value="L-arginine/glycine Amidinotransferase, Chain A"/>
    <property type="match status" value="1"/>
</dbReference>
<evidence type="ECO:0000313" key="3">
    <source>
        <dbReference type="EMBL" id="KKN00849.1"/>
    </source>
</evidence>
<protein>
    <recommendedName>
        <fullName evidence="4">Translation initiation factor 6</fullName>
    </recommendedName>
</protein>
<reference evidence="3" key="1">
    <citation type="journal article" date="2015" name="Nature">
        <title>Complex archaea that bridge the gap between prokaryotes and eukaryotes.</title>
        <authorList>
            <person name="Spang A."/>
            <person name="Saw J.H."/>
            <person name="Jorgensen S.L."/>
            <person name="Zaremba-Niedzwiedzka K."/>
            <person name="Martijn J."/>
            <person name="Lind A.E."/>
            <person name="van Eijk R."/>
            <person name="Schleper C."/>
            <person name="Guy L."/>
            <person name="Ettema T.J."/>
        </authorList>
    </citation>
    <scope>NUCLEOTIDE SEQUENCE</scope>
</reference>
<dbReference type="HAMAP" id="MF_00032">
    <property type="entry name" value="eIF_6"/>
    <property type="match status" value="1"/>
</dbReference>
<proteinExistence type="inferred from homology"/>
<accession>A0A0F9M5B0</accession>
<dbReference type="GO" id="GO:0042256">
    <property type="term" value="P:cytosolic ribosome assembly"/>
    <property type="evidence" value="ECO:0007669"/>
    <property type="project" value="InterPro"/>
</dbReference>
<comment type="caution">
    <text evidence="3">The sequence shown here is derived from an EMBL/GenBank/DDBJ whole genome shotgun (WGS) entry which is preliminary data.</text>
</comment>
<dbReference type="GO" id="GO:0043022">
    <property type="term" value="F:ribosome binding"/>
    <property type="evidence" value="ECO:0007669"/>
    <property type="project" value="InterPro"/>
</dbReference>
<sequence length="223" mass="24651">MTIIKAKVFGQSVVGVYLASNSSFALYPPRTLEPLLQKFKDCLKKPFYPLTINNSNLLGVYIASNKYGIIVPHIIREDELDDLKSFVNESTQIGVLKSIDNAFGNLILCNDKGAIVSSFLKAYRNKIEEILNVETVVYEFANYYLPGSISLTNNKGCLVHPLSTDEEVDYITSILKVNEVDVSTVNRGIPYLNSGAIVNDKSGIFGEDCTGPELMRLTSVLNL</sequence>
<dbReference type="NCBIfam" id="TIGR00323">
    <property type="entry name" value="eIF-6"/>
    <property type="match status" value="1"/>
</dbReference>
<keyword evidence="1" id="KW-0396">Initiation factor</keyword>
<dbReference type="InterPro" id="IPR002769">
    <property type="entry name" value="eIF6"/>
</dbReference>
<organism evidence="3">
    <name type="scientific">marine sediment metagenome</name>
    <dbReference type="NCBI Taxonomy" id="412755"/>
    <lineage>
        <taxon>unclassified sequences</taxon>
        <taxon>metagenomes</taxon>
        <taxon>ecological metagenomes</taxon>
    </lineage>
</organism>
<dbReference type="EMBL" id="LAZR01005327">
    <property type="protein sequence ID" value="KKN00849.1"/>
    <property type="molecule type" value="Genomic_DNA"/>
</dbReference>
<keyword evidence="2" id="KW-0648">Protein biosynthesis</keyword>
<name>A0A0F9M5B0_9ZZZZ</name>
<evidence type="ECO:0000256" key="2">
    <source>
        <dbReference type="ARBA" id="ARBA00022917"/>
    </source>
</evidence>
<dbReference type="Pfam" id="PF01912">
    <property type="entry name" value="eIF-6"/>
    <property type="match status" value="1"/>
</dbReference>
<dbReference type="SUPFAM" id="SSF55909">
    <property type="entry name" value="Pentein"/>
    <property type="match status" value="1"/>
</dbReference>
<dbReference type="PANTHER" id="PTHR10784">
    <property type="entry name" value="TRANSLATION INITIATION FACTOR 6"/>
    <property type="match status" value="1"/>
</dbReference>
<evidence type="ECO:0000256" key="1">
    <source>
        <dbReference type="ARBA" id="ARBA00022540"/>
    </source>
</evidence>
<dbReference type="SMART" id="SM00654">
    <property type="entry name" value="eIF6"/>
    <property type="match status" value="1"/>
</dbReference>
<dbReference type="GO" id="GO:0003743">
    <property type="term" value="F:translation initiation factor activity"/>
    <property type="evidence" value="ECO:0007669"/>
    <property type="project" value="UniProtKB-KW"/>
</dbReference>